<proteinExistence type="predicted"/>
<reference evidence="2" key="3">
    <citation type="submission" date="2011-03" db="EMBL/GenBank/DDBJ databases">
        <title>Annotation of Magnaporthe poae ATCC 64411.</title>
        <authorList>
            <person name="Ma L.-J."/>
            <person name="Dead R."/>
            <person name="Young S.K."/>
            <person name="Zeng Q."/>
            <person name="Gargeya S."/>
            <person name="Fitzgerald M."/>
            <person name="Haas B."/>
            <person name="Abouelleil A."/>
            <person name="Alvarado L."/>
            <person name="Arachchi H.M."/>
            <person name="Berlin A."/>
            <person name="Brown A."/>
            <person name="Chapman S.B."/>
            <person name="Chen Z."/>
            <person name="Dunbar C."/>
            <person name="Freedman E."/>
            <person name="Gearin G."/>
            <person name="Gellesch M."/>
            <person name="Goldberg J."/>
            <person name="Griggs A."/>
            <person name="Gujja S."/>
            <person name="Heiman D."/>
            <person name="Howarth C."/>
            <person name="Larson L."/>
            <person name="Lui A."/>
            <person name="MacDonald P.J.P."/>
            <person name="Mehta T."/>
            <person name="Montmayeur A."/>
            <person name="Murphy C."/>
            <person name="Neiman D."/>
            <person name="Pearson M."/>
            <person name="Priest M."/>
            <person name="Roberts A."/>
            <person name="Saif S."/>
            <person name="Shea T."/>
            <person name="Shenoy N."/>
            <person name="Sisk P."/>
            <person name="Stolte C."/>
            <person name="Sykes S."/>
            <person name="Yandava C."/>
            <person name="Wortman J."/>
            <person name="Nusbaum C."/>
            <person name="Birren B."/>
        </authorList>
    </citation>
    <scope>NUCLEOTIDE SEQUENCE</scope>
    <source>
        <strain evidence="2">ATCC 64411</strain>
    </source>
</reference>
<dbReference type="EMBL" id="GL876967">
    <property type="protein sequence ID" value="KLU83921.1"/>
    <property type="molecule type" value="Genomic_DNA"/>
</dbReference>
<keyword evidence="1" id="KW-0732">Signal</keyword>
<protein>
    <recommendedName>
        <fullName evidence="5">Ig-like domain-containing protein</fullName>
    </recommendedName>
</protein>
<dbReference type="Proteomes" id="UP000011715">
    <property type="component" value="Unassembled WGS sequence"/>
</dbReference>
<sequence>MQLTKLFTAVLVALAGQALGAADIVETSSVSSQASAAATGPADPPRPNLMCKPTGRGYCTIEIYSGTWPSGDGLLPGSGQWSIQSRLPHTVELTIRGDDLDAEGEIWYAGRKTDLNAGWRYNCNDFNADTECLRLAFNCS</sequence>
<reference evidence="4" key="2">
    <citation type="submission" date="2010-05" db="EMBL/GenBank/DDBJ databases">
        <title>The genome sequence of Magnaporthe poae strain ATCC 64411.</title>
        <authorList>
            <person name="Ma L.-J."/>
            <person name="Dead R."/>
            <person name="Young S."/>
            <person name="Zeng Q."/>
            <person name="Koehrsen M."/>
            <person name="Alvarado L."/>
            <person name="Berlin A."/>
            <person name="Chapman S.B."/>
            <person name="Chen Z."/>
            <person name="Freedman E."/>
            <person name="Gellesch M."/>
            <person name="Goldberg J."/>
            <person name="Griggs A."/>
            <person name="Gujja S."/>
            <person name="Heilman E.R."/>
            <person name="Heiman D."/>
            <person name="Hepburn T."/>
            <person name="Howarth C."/>
            <person name="Jen D."/>
            <person name="Larson L."/>
            <person name="Mehta T."/>
            <person name="Neiman D."/>
            <person name="Pearson M."/>
            <person name="Roberts A."/>
            <person name="Saif S."/>
            <person name="Shea T."/>
            <person name="Shenoy N."/>
            <person name="Sisk P."/>
            <person name="Stolte C."/>
            <person name="Sykes S."/>
            <person name="Walk T."/>
            <person name="White J."/>
            <person name="Yandava C."/>
            <person name="Haas B."/>
            <person name="Nusbaum C."/>
            <person name="Birren B."/>
        </authorList>
    </citation>
    <scope>NUCLEOTIDE SEQUENCE [LARGE SCALE GENOMIC DNA]</scope>
    <source>
        <strain evidence="4">ATCC 64411 / 73-15</strain>
    </source>
</reference>
<evidence type="ECO:0008006" key="5">
    <source>
        <dbReference type="Google" id="ProtNLM"/>
    </source>
</evidence>
<dbReference type="EMBL" id="ADBL01000722">
    <property type="status" value="NOT_ANNOTATED_CDS"/>
    <property type="molecule type" value="Genomic_DNA"/>
</dbReference>
<reference evidence="2" key="1">
    <citation type="submission" date="2010-05" db="EMBL/GenBank/DDBJ databases">
        <title>The Genome Sequence of Magnaporthe poae strain ATCC 64411.</title>
        <authorList>
            <consortium name="The Broad Institute Genome Sequencing Platform"/>
            <consortium name="Broad Institute Genome Sequencing Center for Infectious Disease"/>
            <person name="Ma L.-J."/>
            <person name="Dead R."/>
            <person name="Young S."/>
            <person name="Zeng Q."/>
            <person name="Koehrsen M."/>
            <person name="Alvarado L."/>
            <person name="Berlin A."/>
            <person name="Chapman S.B."/>
            <person name="Chen Z."/>
            <person name="Freedman E."/>
            <person name="Gellesch M."/>
            <person name="Goldberg J."/>
            <person name="Griggs A."/>
            <person name="Gujja S."/>
            <person name="Heilman E.R."/>
            <person name="Heiman D."/>
            <person name="Hepburn T."/>
            <person name="Howarth C."/>
            <person name="Jen D."/>
            <person name="Larson L."/>
            <person name="Mehta T."/>
            <person name="Neiman D."/>
            <person name="Pearson M."/>
            <person name="Roberts A."/>
            <person name="Saif S."/>
            <person name="Shea T."/>
            <person name="Shenoy N."/>
            <person name="Sisk P."/>
            <person name="Stolte C."/>
            <person name="Sykes S."/>
            <person name="Walk T."/>
            <person name="White J."/>
            <person name="Yandava C."/>
            <person name="Haas B."/>
            <person name="Nusbaum C."/>
            <person name="Birren B."/>
        </authorList>
    </citation>
    <scope>NUCLEOTIDE SEQUENCE</scope>
    <source>
        <strain evidence="2">ATCC 64411</strain>
    </source>
</reference>
<dbReference type="eggNOG" id="ENOG502T1BC">
    <property type="taxonomic scope" value="Eukaryota"/>
</dbReference>
<dbReference type="OrthoDB" id="4484384at2759"/>
<evidence type="ECO:0000313" key="2">
    <source>
        <dbReference type="EMBL" id="KLU83921.1"/>
    </source>
</evidence>
<dbReference type="EnsemblFungi" id="MAPG_02970T0">
    <property type="protein sequence ID" value="MAPG_02970T0"/>
    <property type="gene ID" value="MAPG_02970"/>
</dbReference>
<feature type="signal peptide" evidence="1">
    <location>
        <begin position="1"/>
        <end position="22"/>
    </location>
</feature>
<evidence type="ECO:0000313" key="4">
    <source>
        <dbReference type="Proteomes" id="UP000011715"/>
    </source>
</evidence>
<reference evidence="3" key="5">
    <citation type="submission" date="2015-06" db="UniProtKB">
        <authorList>
            <consortium name="EnsemblFungi"/>
        </authorList>
    </citation>
    <scope>IDENTIFICATION</scope>
    <source>
        <strain evidence="3">ATCC 64411</strain>
    </source>
</reference>
<dbReference type="AlphaFoldDB" id="A0A0C4DSS9"/>
<evidence type="ECO:0000256" key="1">
    <source>
        <dbReference type="SAM" id="SignalP"/>
    </source>
</evidence>
<gene>
    <name evidence="2" type="ORF">MAPG_02970</name>
</gene>
<name>A0A0C4DSS9_MAGP6</name>
<dbReference type="VEuPathDB" id="FungiDB:MAPG_02970"/>
<reference evidence="3" key="4">
    <citation type="journal article" date="2015" name="G3 (Bethesda)">
        <title>Genome sequences of three phytopathogenic species of the Magnaporthaceae family of fungi.</title>
        <authorList>
            <person name="Okagaki L.H."/>
            <person name="Nunes C.C."/>
            <person name="Sailsbery J."/>
            <person name="Clay B."/>
            <person name="Brown D."/>
            <person name="John T."/>
            <person name="Oh Y."/>
            <person name="Young N."/>
            <person name="Fitzgerald M."/>
            <person name="Haas B.J."/>
            <person name="Zeng Q."/>
            <person name="Young S."/>
            <person name="Adiconis X."/>
            <person name="Fan L."/>
            <person name="Levin J.Z."/>
            <person name="Mitchell T.K."/>
            <person name="Okubara P.A."/>
            <person name="Farman M.L."/>
            <person name="Kohn L.M."/>
            <person name="Birren B."/>
            <person name="Ma L.-J."/>
            <person name="Dean R.A."/>
        </authorList>
    </citation>
    <scope>NUCLEOTIDE SEQUENCE</scope>
    <source>
        <strain evidence="3">ATCC 64411 / 73-15</strain>
    </source>
</reference>
<accession>A0A0C4DSS9</accession>
<evidence type="ECO:0000313" key="3">
    <source>
        <dbReference type="EnsemblFungi" id="MAPG_02970T0"/>
    </source>
</evidence>
<organism evidence="3 4">
    <name type="scientific">Magnaporthiopsis poae (strain ATCC 64411 / 73-15)</name>
    <name type="common">Kentucky bluegrass fungus</name>
    <name type="synonym">Magnaporthe poae</name>
    <dbReference type="NCBI Taxonomy" id="644358"/>
    <lineage>
        <taxon>Eukaryota</taxon>
        <taxon>Fungi</taxon>
        <taxon>Dikarya</taxon>
        <taxon>Ascomycota</taxon>
        <taxon>Pezizomycotina</taxon>
        <taxon>Sordariomycetes</taxon>
        <taxon>Sordariomycetidae</taxon>
        <taxon>Magnaporthales</taxon>
        <taxon>Magnaporthaceae</taxon>
        <taxon>Magnaporthiopsis</taxon>
    </lineage>
</organism>
<keyword evidence="4" id="KW-1185">Reference proteome</keyword>
<feature type="chain" id="PRO_5009385321" description="Ig-like domain-containing protein" evidence="1">
    <location>
        <begin position="23"/>
        <end position="140"/>
    </location>
</feature>